<evidence type="ECO:0000313" key="3">
    <source>
        <dbReference type="Proteomes" id="UP000230251"/>
    </source>
</evidence>
<accession>A0A2M8EP68</accession>
<proteinExistence type="predicted"/>
<reference evidence="3" key="1">
    <citation type="submission" date="2017-09" db="EMBL/GenBank/DDBJ databases">
        <title>Depth-based differentiation of microbial function through sediment-hosted aquifers and enrichment of novel symbionts in the deep terrestrial subsurface.</title>
        <authorList>
            <person name="Probst A.J."/>
            <person name="Ladd B."/>
            <person name="Jarett J.K."/>
            <person name="Geller-Mcgrath D.E."/>
            <person name="Sieber C.M.K."/>
            <person name="Emerson J.B."/>
            <person name="Anantharaman K."/>
            <person name="Thomas B.C."/>
            <person name="Malmstrom R."/>
            <person name="Stieglmeier M."/>
            <person name="Klingl A."/>
            <person name="Woyke T."/>
            <person name="Ryan C.M."/>
            <person name="Banfield J.F."/>
        </authorList>
    </citation>
    <scope>NUCLEOTIDE SEQUENCE [LARGE SCALE GENOMIC DNA]</scope>
</reference>
<evidence type="ECO:0000256" key="1">
    <source>
        <dbReference type="SAM" id="Phobius"/>
    </source>
</evidence>
<feature type="transmembrane region" description="Helical" evidence="1">
    <location>
        <begin position="127"/>
        <end position="150"/>
    </location>
</feature>
<evidence type="ECO:0000313" key="2">
    <source>
        <dbReference type="EMBL" id="PJC24491.1"/>
    </source>
</evidence>
<dbReference type="EMBL" id="PFSI01000036">
    <property type="protein sequence ID" value="PJC24491.1"/>
    <property type="molecule type" value="Genomic_DNA"/>
</dbReference>
<name>A0A2M8EP68_9BACT</name>
<gene>
    <name evidence="2" type="ORF">CO057_02395</name>
</gene>
<sequence length="167" mass="18427">MINGIFIVALFLLSTLAQVSFVQAFQAPLALFPLHFLIGVTVLQRVGNIEGALWFLASALILNLVGFSDGTWLAYFLAGATGLVLTRKAFTSHSVYGLAGLALSMYIIFFFINSLANFDETISEISLNFLFGVVELIIGIYFAFIIANYIENFSKNILITRRNKKAL</sequence>
<dbReference type="Proteomes" id="UP000230251">
    <property type="component" value="Unassembled WGS sequence"/>
</dbReference>
<comment type="caution">
    <text evidence="2">The sequence shown here is derived from an EMBL/GenBank/DDBJ whole genome shotgun (WGS) entry which is preliminary data.</text>
</comment>
<keyword evidence="1" id="KW-1133">Transmembrane helix</keyword>
<dbReference type="AlphaFoldDB" id="A0A2M8EP68"/>
<keyword evidence="1" id="KW-0812">Transmembrane</keyword>
<keyword evidence="1" id="KW-0472">Membrane</keyword>
<organism evidence="2 3">
    <name type="scientific">Candidatus Uhrbacteria bacterium CG_4_9_14_0_2_um_filter_41_50</name>
    <dbReference type="NCBI Taxonomy" id="1975031"/>
    <lineage>
        <taxon>Bacteria</taxon>
        <taxon>Candidatus Uhriibacteriota</taxon>
    </lineage>
</organism>
<feature type="transmembrane region" description="Helical" evidence="1">
    <location>
        <begin position="96"/>
        <end position="115"/>
    </location>
</feature>
<protein>
    <recommendedName>
        <fullName evidence="4">Rod shape-determining protein MreD</fullName>
    </recommendedName>
</protein>
<evidence type="ECO:0008006" key="4">
    <source>
        <dbReference type="Google" id="ProtNLM"/>
    </source>
</evidence>